<dbReference type="Gene3D" id="1.10.10.10">
    <property type="entry name" value="Winged helix-like DNA-binding domain superfamily/Winged helix DNA-binding domain"/>
    <property type="match status" value="1"/>
</dbReference>
<feature type="domain" description="HTH asnC-type" evidence="4">
    <location>
        <begin position="39"/>
        <end position="100"/>
    </location>
</feature>
<evidence type="ECO:0000256" key="2">
    <source>
        <dbReference type="ARBA" id="ARBA00023125"/>
    </source>
</evidence>
<dbReference type="InterPro" id="IPR036388">
    <property type="entry name" value="WH-like_DNA-bd_sf"/>
</dbReference>
<dbReference type="PRINTS" id="PR00033">
    <property type="entry name" value="HTHASNC"/>
</dbReference>
<dbReference type="Pfam" id="PF13404">
    <property type="entry name" value="HTH_AsnC-type"/>
    <property type="match status" value="1"/>
</dbReference>
<dbReference type="PANTHER" id="PTHR30154:SF53">
    <property type="entry name" value="HTH-TYPE TRANSCRIPTIONAL REGULATOR LRPC"/>
    <property type="match status" value="1"/>
</dbReference>
<evidence type="ECO:0000256" key="1">
    <source>
        <dbReference type="ARBA" id="ARBA00023015"/>
    </source>
</evidence>
<dbReference type="InterPro" id="IPR011008">
    <property type="entry name" value="Dimeric_a/b-barrel"/>
</dbReference>
<dbReference type="InterPro" id="IPR019887">
    <property type="entry name" value="Tscrpt_reg_AsnC/Lrp_C"/>
</dbReference>
<dbReference type="PROSITE" id="PS00519">
    <property type="entry name" value="HTH_ASNC_1"/>
    <property type="match status" value="1"/>
</dbReference>
<dbReference type="InterPro" id="IPR011991">
    <property type="entry name" value="ArsR-like_HTH"/>
</dbReference>
<dbReference type="Gene3D" id="3.30.70.920">
    <property type="match status" value="1"/>
</dbReference>
<dbReference type="InterPro" id="IPR019885">
    <property type="entry name" value="Tscrpt_reg_HTH_AsnC-type_CS"/>
</dbReference>
<dbReference type="SUPFAM" id="SSF54909">
    <property type="entry name" value="Dimeric alpha+beta barrel"/>
    <property type="match status" value="1"/>
</dbReference>
<comment type="caution">
    <text evidence="5">The sequence shown here is derived from an EMBL/GenBank/DDBJ whole genome shotgun (WGS) entry which is preliminary data.</text>
</comment>
<dbReference type="InterPro" id="IPR036390">
    <property type="entry name" value="WH_DNA-bd_sf"/>
</dbReference>
<dbReference type="SMART" id="SM00344">
    <property type="entry name" value="HTH_ASNC"/>
    <property type="match status" value="1"/>
</dbReference>
<dbReference type="SUPFAM" id="SSF46785">
    <property type="entry name" value="Winged helix' DNA-binding domain"/>
    <property type="match status" value="1"/>
</dbReference>
<dbReference type="RefSeq" id="WP_376870608.1">
    <property type="nucleotide sequence ID" value="NZ_JBHUHP010000001.1"/>
</dbReference>
<organism evidence="5 6">
    <name type="scientific">Blastococcus deserti</name>
    <dbReference type="NCBI Taxonomy" id="2259033"/>
    <lineage>
        <taxon>Bacteria</taxon>
        <taxon>Bacillati</taxon>
        <taxon>Actinomycetota</taxon>
        <taxon>Actinomycetes</taxon>
        <taxon>Geodermatophilales</taxon>
        <taxon>Geodermatophilaceae</taxon>
        <taxon>Blastococcus</taxon>
    </lineage>
</organism>
<gene>
    <name evidence="5" type="ORF">ACFSHS_00850</name>
</gene>
<name>A0ABW4X6L1_9ACTN</name>
<evidence type="ECO:0000313" key="6">
    <source>
        <dbReference type="Proteomes" id="UP001597402"/>
    </source>
</evidence>
<dbReference type="PROSITE" id="PS50956">
    <property type="entry name" value="HTH_ASNC_2"/>
    <property type="match status" value="1"/>
</dbReference>
<keyword evidence="2" id="KW-0238">DNA-binding</keyword>
<dbReference type="EMBL" id="JBHUHP010000001">
    <property type="protein sequence ID" value="MFD2090115.1"/>
    <property type="molecule type" value="Genomic_DNA"/>
</dbReference>
<dbReference type="InterPro" id="IPR019888">
    <property type="entry name" value="Tscrpt_reg_AsnC-like"/>
</dbReference>
<evidence type="ECO:0000256" key="3">
    <source>
        <dbReference type="ARBA" id="ARBA00023163"/>
    </source>
</evidence>
<sequence>MNPLVGTQGTSAAILGVDRGANRQYRDPGTTTQDGERAIDAVDRQLIDLLRANGRASYAELARQVGLSSPAVHERVGKLEAAGVITGYRAVVDPSALGLDVTALIGVIESDSVDDTGLEAAMREVPGIEDCWRVAGNEGYVLKVRVTDIPALEATVNALNRIRGVARTRTTVVLSTKWEGRHG</sequence>
<dbReference type="PANTHER" id="PTHR30154">
    <property type="entry name" value="LEUCINE-RESPONSIVE REGULATORY PROTEIN"/>
    <property type="match status" value="1"/>
</dbReference>
<keyword evidence="6" id="KW-1185">Reference proteome</keyword>
<accession>A0ABW4X6L1</accession>
<protein>
    <submittedName>
        <fullName evidence="5">Lrp/AsnC family transcriptional regulator</fullName>
    </submittedName>
</protein>
<dbReference type="Pfam" id="PF01037">
    <property type="entry name" value="AsnC_trans_reg"/>
    <property type="match status" value="1"/>
</dbReference>
<dbReference type="Proteomes" id="UP001597402">
    <property type="component" value="Unassembled WGS sequence"/>
</dbReference>
<dbReference type="InterPro" id="IPR000485">
    <property type="entry name" value="AsnC-type_HTH_dom"/>
</dbReference>
<evidence type="ECO:0000313" key="5">
    <source>
        <dbReference type="EMBL" id="MFD2090115.1"/>
    </source>
</evidence>
<dbReference type="CDD" id="cd00090">
    <property type="entry name" value="HTH_ARSR"/>
    <property type="match status" value="1"/>
</dbReference>
<reference evidence="6" key="1">
    <citation type="journal article" date="2019" name="Int. J. Syst. Evol. Microbiol.">
        <title>The Global Catalogue of Microorganisms (GCM) 10K type strain sequencing project: providing services to taxonomists for standard genome sequencing and annotation.</title>
        <authorList>
            <consortium name="The Broad Institute Genomics Platform"/>
            <consortium name="The Broad Institute Genome Sequencing Center for Infectious Disease"/>
            <person name="Wu L."/>
            <person name="Ma J."/>
        </authorList>
    </citation>
    <scope>NUCLEOTIDE SEQUENCE [LARGE SCALE GENOMIC DNA]</scope>
    <source>
        <strain evidence="6">JCM 3338</strain>
    </source>
</reference>
<keyword evidence="1" id="KW-0805">Transcription regulation</keyword>
<proteinExistence type="predicted"/>
<keyword evidence="3" id="KW-0804">Transcription</keyword>
<evidence type="ECO:0000259" key="4">
    <source>
        <dbReference type="PROSITE" id="PS50956"/>
    </source>
</evidence>